<comment type="caution">
    <text evidence="2">The sequence shown here is derived from an EMBL/GenBank/DDBJ whole genome shotgun (WGS) entry which is preliminary data.</text>
</comment>
<proteinExistence type="predicted"/>
<feature type="compositionally biased region" description="Basic and acidic residues" evidence="1">
    <location>
        <begin position="8"/>
        <end position="17"/>
    </location>
</feature>
<name>A0ABQ9GFZ4_9NEOP</name>
<accession>A0ABQ9GFZ4</accession>
<gene>
    <name evidence="2" type="ORF">PR048_029620</name>
</gene>
<dbReference type="EMBL" id="JARBHB010000013">
    <property type="protein sequence ID" value="KAJ8870597.1"/>
    <property type="molecule type" value="Genomic_DNA"/>
</dbReference>
<feature type="compositionally biased region" description="Basic and acidic residues" evidence="1">
    <location>
        <begin position="25"/>
        <end position="41"/>
    </location>
</feature>
<evidence type="ECO:0000313" key="2">
    <source>
        <dbReference type="EMBL" id="KAJ8870597.1"/>
    </source>
</evidence>
<reference evidence="2 3" key="1">
    <citation type="submission" date="2023-02" db="EMBL/GenBank/DDBJ databases">
        <title>LHISI_Scaffold_Assembly.</title>
        <authorList>
            <person name="Stuart O.P."/>
            <person name="Cleave R."/>
            <person name="Magrath M.J.L."/>
            <person name="Mikheyev A.S."/>
        </authorList>
    </citation>
    <scope>NUCLEOTIDE SEQUENCE [LARGE SCALE GENOMIC DNA]</scope>
    <source>
        <strain evidence="2">Daus_M_001</strain>
        <tissue evidence="2">Leg muscle</tissue>
    </source>
</reference>
<evidence type="ECO:0000256" key="1">
    <source>
        <dbReference type="SAM" id="MobiDB-lite"/>
    </source>
</evidence>
<protein>
    <submittedName>
        <fullName evidence="2">Uncharacterized protein</fullName>
    </submittedName>
</protein>
<keyword evidence="3" id="KW-1185">Reference proteome</keyword>
<sequence>MRKVRGRKGVENKRENEAGSNMRKTPRDRMDERADMGESSRRNARKDKSKMAAVGEEWQSMKFLHDVIQYGRCGTPTPCQNTMAISRRMTRALRVFRVTCPPLYNAVSLPSGRHSSLVGRSQCDSTSLHGSSSDMNKGEARACSEVNIPHEIHGHEFHREIHTPTKIADISCRISARVSNVSITATPLTIPGASEEIWTALNIEVLRADDGEAGETGDPEKTRRPAASSGTIPTCENPVTRPGIEPSSPWWEASVLTAQPPWSPKILAKGNFVFKVIFRYSPYSFGFSLEDARCQHYNKPLVRLLAPPPPHQGEPGSIPGWVAPGFSHVGIVTDDAAGRRVFLGDLLPRPLIPALLHPHFAGLQVSVNTQLSSPHCLLNNYSSGKYIRKHTMGRDYLHVEGKWVYWCRIQDVAEFLYGGYVRMSDQSVTKVKCESMKNRDRMVKHDQMKSKMVARNKRAGSMAAGNKMAVGRSPSPIVNPVPLCEEARERYGRHCHARLAPHRSYAQGVQCFRSNARALTLTSDCGVCGVSLRDNPSHITRCRGKLADVARTRSHLEPPPLYRHVPSAALRGTCLIAAPPTPLKTLPVGTATLVEVADFPSAGHSSRRLSLGTSTTAGSGGCQTCIPVALTIWNSILQINAEIASAKGEERRAAKGLSRQNAFITQNAGSIIARLSKRYNDLPRRSSLLCPSLPPARAGRAKVSSADQRHVTIAFIVIVCFLSACLGIVHKNVSRLLGEARAEKRGRMLSDWLFSFLLFSARRNRRTCVTCCNLRVLTAQGRARSAFQYRSAHAFRGLEQLQAGGTHKFFHALYLITFSALLPTVSTSLTHFTPAVRVACGLSRAAMASRVRLCPRRRLHAYSTFAVISNSLAKSCQSSTSWVYHSTESSSGVYSPFTLSAHECGALSLWCSSPRIVKLSLHEAEEYPGKRLHTPARVVACEFDSSVDAVHDKVSPLETNLRKKSLPRHAYILMSAPSGIRPYEENANADITRYLLPYLVIVQGLVRELVYQVLCRLVWNIYITRYLLPYLVIVQGLVREPVYQVLCRLAKNAMTGAVQAGNGSYGRPCTSFYETWYCTRQSRPVHTLLSPRDTLTYVQISATRVSDTVHAQRRYYTIPDSVEACSRSAIRTSVVPAMAFLAL</sequence>
<feature type="region of interest" description="Disordered" evidence="1">
    <location>
        <begin position="210"/>
        <end position="243"/>
    </location>
</feature>
<feature type="compositionally biased region" description="Polar residues" evidence="1">
    <location>
        <begin position="118"/>
        <end position="135"/>
    </location>
</feature>
<dbReference type="Proteomes" id="UP001159363">
    <property type="component" value="Chromosome 12"/>
</dbReference>
<organism evidence="2 3">
    <name type="scientific">Dryococelus australis</name>
    <dbReference type="NCBI Taxonomy" id="614101"/>
    <lineage>
        <taxon>Eukaryota</taxon>
        <taxon>Metazoa</taxon>
        <taxon>Ecdysozoa</taxon>
        <taxon>Arthropoda</taxon>
        <taxon>Hexapoda</taxon>
        <taxon>Insecta</taxon>
        <taxon>Pterygota</taxon>
        <taxon>Neoptera</taxon>
        <taxon>Polyneoptera</taxon>
        <taxon>Phasmatodea</taxon>
        <taxon>Verophasmatodea</taxon>
        <taxon>Anareolatae</taxon>
        <taxon>Phasmatidae</taxon>
        <taxon>Eurycanthinae</taxon>
        <taxon>Dryococelus</taxon>
    </lineage>
</organism>
<feature type="region of interest" description="Disordered" evidence="1">
    <location>
        <begin position="115"/>
        <end position="137"/>
    </location>
</feature>
<feature type="region of interest" description="Disordered" evidence="1">
    <location>
        <begin position="1"/>
        <end position="53"/>
    </location>
</feature>
<evidence type="ECO:0000313" key="3">
    <source>
        <dbReference type="Proteomes" id="UP001159363"/>
    </source>
</evidence>